<dbReference type="GO" id="GO:0044550">
    <property type="term" value="P:secondary metabolite biosynthetic process"/>
    <property type="evidence" value="ECO:0007669"/>
    <property type="project" value="TreeGrafter"/>
</dbReference>
<name>A0A2T6BZ85_9FLAO</name>
<comment type="caution">
    <text evidence="5">The sequence shown here is derived from an EMBL/GenBank/DDBJ whole genome shotgun (WGS) entry which is preliminary data.</text>
</comment>
<dbReference type="FunFam" id="3.30.300.30:FF:000010">
    <property type="entry name" value="Enterobactin synthetase component F"/>
    <property type="match status" value="1"/>
</dbReference>
<dbReference type="SUPFAM" id="SSF52777">
    <property type="entry name" value="CoA-dependent acyltransferases"/>
    <property type="match status" value="4"/>
</dbReference>
<dbReference type="InterPro" id="IPR025110">
    <property type="entry name" value="AMP-bd_C"/>
</dbReference>
<dbReference type="InterPro" id="IPR036736">
    <property type="entry name" value="ACP-like_sf"/>
</dbReference>
<dbReference type="GO" id="GO:0043041">
    <property type="term" value="P:amino acid activation for nonribosomal peptide biosynthetic process"/>
    <property type="evidence" value="ECO:0007669"/>
    <property type="project" value="TreeGrafter"/>
</dbReference>
<dbReference type="Gene3D" id="1.10.10.1830">
    <property type="entry name" value="Non-ribosomal peptide synthase, adenylation domain"/>
    <property type="match status" value="1"/>
</dbReference>
<dbReference type="InterPro" id="IPR020806">
    <property type="entry name" value="PKS_PP-bd"/>
</dbReference>
<dbReference type="Gene3D" id="2.30.38.10">
    <property type="entry name" value="Luciferase, Domain 3"/>
    <property type="match status" value="2"/>
</dbReference>
<dbReference type="PROSITE" id="PS00012">
    <property type="entry name" value="PHOSPHOPANTETHEINE"/>
    <property type="match status" value="1"/>
</dbReference>
<dbReference type="EMBL" id="QBKT01000004">
    <property type="protein sequence ID" value="PTX61366.1"/>
    <property type="molecule type" value="Genomic_DNA"/>
</dbReference>
<dbReference type="GO" id="GO:0031177">
    <property type="term" value="F:phosphopantetheine binding"/>
    <property type="evidence" value="ECO:0007669"/>
    <property type="project" value="InterPro"/>
</dbReference>
<keyword evidence="6" id="KW-1185">Reference proteome</keyword>
<evidence type="ECO:0000259" key="4">
    <source>
        <dbReference type="PROSITE" id="PS50075"/>
    </source>
</evidence>
<dbReference type="OrthoDB" id="605930at2"/>
<evidence type="ECO:0000256" key="1">
    <source>
        <dbReference type="ARBA" id="ARBA00001957"/>
    </source>
</evidence>
<dbReference type="InterPro" id="IPR020845">
    <property type="entry name" value="AMP-binding_CS"/>
</dbReference>
<dbReference type="Gene3D" id="3.30.300.30">
    <property type="match status" value="2"/>
</dbReference>
<dbReference type="NCBIfam" id="NF003417">
    <property type="entry name" value="PRK04813.1"/>
    <property type="match status" value="2"/>
</dbReference>
<dbReference type="Gene3D" id="3.40.50.980">
    <property type="match status" value="4"/>
</dbReference>
<evidence type="ECO:0000256" key="2">
    <source>
        <dbReference type="ARBA" id="ARBA00022450"/>
    </source>
</evidence>
<dbReference type="InterPro" id="IPR023213">
    <property type="entry name" value="CAT-like_dom_sf"/>
</dbReference>
<protein>
    <submittedName>
        <fullName evidence="5">Surfactin family lipopeptide synthetase A</fullName>
    </submittedName>
</protein>
<dbReference type="Pfam" id="PF00550">
    <property type="entry name" value="PP-binding"/>
    <property type="match status" value="2"/>
</dbReference>
<dbReference type="InterPro" id="IPR001242">
    <property type="entry name" value="Condensation_dom"/>
</dbReference>
<keyword evidence="3" id="KW-0597">Phosphoprotein</keyword>
<dbReference type="Pfam" id="PF00501">
    <property type="entry name" value="AMP-binding"/>
    <property type="match status" value="2"/>
</dbReference>
<keyword evidence="2" id="KW-0596">Phosphopantetheine</keyword>
<dbReference type="NCBIfam" id="TIGR01733">
    <property type="entry name" value="AA-adenyl-dom"/>
    <property type="match status" value="2"/>
</dbReference>
<dbReference type="Gene3D" id="1.10.1200.10">
    <property type="entry name" value="ACP-like"/>
    <property type="match status" value="2"/>
</dbReference>
<accession>A0A2T6BZ85</accession>
<dbReference type="InterPro" id="IPR006162">
    <property type="entry name" value="Ppantetheine_attach_site"/>
</dbReference>
<dbReference type="InterPro" id="IPR044894">
    <property type="entry name" value="TubC_N_sf"/>
</dbReference>
<dbReference type="GO" id="GO:0072330">
    <property type="term" value="P:monocarboxylic acid biosynthetic process"/>
    <property type="evidence" value="ECO:0007669"/>
    <property type="project" value="UniProtKB-ARBA"/>
</dbReference>
<sequence length="2173" mass="247428">MEHLIKSLRSKGIYISYVENSLKINFDGDEIPADVLQELKEHKQQLIDYLKLIGKDNDYVAIPKAASAEKYPLSSSQKRLWIVSQIKQASVAYNMPFSVPLSSDFSDKNVLEKSIQYLIERHESLRTVFKLEDDGEVYQYIIPAEDFNFQMDYRDFSNEENTEKALQNYRKQDALTAFDLENGPLFRICFFKLSEEAYHLYYNLHHIITDEWSMEVLMKDILKSYEAFKRNELPELPELKIQYKDYATWQRSQLEGNGFNESGNYWKTHLSGELQTLNLPTENLRPKSKTYNGNVLTAYLKKETSERIREAIQQRGGSPFMLLMSVFKSLCYRYTGQTDLLIGSPIAGRDHADLENQIGFYLNTIVLRNQVDSNGTFGDFYEEVKKNVLNAYSHQAYPFDKLVEEINVKRDVSRNAVFDVLLDYHKSFSLTIEDERLGTIEQSEAKPVKYDIELHFSECENTLGISFHYNTDIYEEAMIRQFMTHYAHFLDHLEANFDKNINETILLSEAEQTAFIQTLNNTLVTLDANETVVDHLAKQQQSIPLQAAIISEENTLSYEQFASEVTKLASFLQQEYNIQKGDRIGIKMENSEHIPIALQAILKAGGVFVPIDPKYTSEREQFIIEDSQMKLMITTTDFMFDFMEYDLEILTVDIEYLPENFEIKALPSILPTDDAYIIYTSGSTGTPKGVLVGHESLLNYLLWAKETYVQPQATPIFGLFTSICFDLTITSLFLPIVAGGSLHILDSRKDVTNNLQTYIETGISTIKLTPAHISVLGSLNVQSEALQVAIVGGDALSNHQVAILKDINPDIKIYNEYGPTEATVGCIVKEIKSADEKIYIGTPIANTQVYILNEHHQLVPKGVSGEICIGGKGLAKGYVNTVELTNEKFITNPFNSSEKIYKTGDIASWSFDNELDFKGRKDHQVKIKGFRIELGEIEYHLHQHENIKEATVIVNDSEAEKTLEAYIVGNTELNVKDIRGFLANKLPEYMIPQYYHQLEVLPLTNNGKVDRKALQQINNKIKTDEEVFVAASTPTEETIVSIWKEEFGLEAISVTTSFFDLGGDSIRAIRVLSKINKVLQTKLDVADIFEAPSIQELAAKQKVSQSLYSDEEKEAIIATFETYKNDFIADESIEDAYPMSDIEIGMCYNYIINREQSVYHDQFLYPIYIPVFDLERFNRALNLMVAKHDILRTSYNIDTYKTPLRFIHKSLEVSAAYEDISHLTKDAQSTYVNDFMTTERKEVPFEITKPGLWRMKIFKLNAEEQILLFQFHHAILDGWSRASLITELNNIYFKLTENEAFAPEVLPMTYKDYVIDQECLKQSNALLSYWEETLHDYKRLDCFSTEIEHESTKLHLTDATFDKLETFAATHQISTRAICFAAYMFTLRSLSYNTDILTGLVTNGRLLETHGDEVLGCFLNTTPYRYNGTNDTLLSFTKNIDEKLNIQKRYERLSLAELNRRFGKDENRHNPFFDSLFIYVDFHIYKKAEKSVDEMASKDERILDVSRFELNNTYLDVLVSPTDDGMVVEWNRSRKLVSGLTNKELTEIYMSFIQNILKDETKSIAAVADLLADSQLESIQKVNDTKLAHDASETFVTKFAKHVAETPQSDALTFNGNTYTYQELDEKSNQFANYLIQEHGVQAGNLVAVHLPRTEALIMSLLAIVKAGAGYIPLDITYPQHRIDFIEKDTEYVLRISTEVIADFEAKQAHISTDAPTGIEVSPSSIAYIIYTSGSTGNPKGVVLEHKNLNAFVNTIDAQLDFENATRIGAVTNTSFDVSVVEIFGALAHGKQIILFGDEQLSDTEKFMQTLIDEKVHVLQITPTRLSMIKEYLYDVPVGELQHLIVAGEAFHNDVHENLARLSYLNIRNAYGPTEATVYATQEKLTPQTELTIGKPLQNVEIFVVNQNNEVLPMGVTGEICIAGEGVAREYLNLPELTAQSFVTHPFKENERMYKTGDIGYWNADNNLVHLGRIDHQVKVNGHRIELGEIESALLTKETIEKAIVLIRKTTDNSNELVAYIVSSGEENSKELREHLLQQVPQYMVPSHFIAVEQIPLLISGKADRKALQAMHGDQIASDVAYEAPETDVEIKLAEIWATLLNKEKIGVNDDFFVLGGNSLKAISFINQLNHNFDVEVKLADFFRYATIRELATHIQNKQWLAENTASENEVII</sequence>
<dbReference type="CDD" id="cd19531">
    <property type="entry name" value="LCL_NRPS-like"/>
    <property type="match status" value="1"/>
</dbReference>
<dbReference type="SUPFAM" id="SSF47336">
    <property type="entry name" value="ACP-like"/>
    <property type="match status" value="2"/>
</dbReference>
<dbReference type="Proteomes" id="UP000244090">
    <property type="component" value="Unassembled WGS sequence"/>
</dbReference>
<dbReference type="RefSeq" id="WP_108114614.1">
    <property type="nucleotide sequence ID" value="NZ_QBKT01000004.1"/>
</dbReference>
<gene>
    <name evidence="5" type="ORF">C8N46_1049</name>
</gene>
<dbReference type="InterPro" id="IPR009081">
    <property type="entry name" value="PP-bd_ACP"/>
</dbReference>
<dbReference type="FunFam" id="1.10.1200.10:FF:000016">
    <property type="entry name" value="Non-ribosomal peptide synthase"/>
    <property type="match status" value="1"/>
</dbReference>
<evidence type="ECO:0000256" key="3">
    <source>
        <dbReference type="ARBA" id="ARBA00022553"/>
    </source>
</evidence>
<dbReference type="Gene3D" id="3.30.559.30">
    <property type="entry name" value="Nonribosomal peptide synthetase, condensation domain"/>
    <property type="match status" value="2"/>
</dbReference>
<dbReference type="GO" id="GO:0005737">
    <property type="term" value="C:cytoplasm"/>
    <property type="evidence" value="ECO:0007669"/>
    <property type="project" value="TreeGrafter"/>
</dbReference>
<evidence type="ECO:0000313" key="5">
    <source>
        <dbReference type="EMBL" id="PTX61366.1"/>
    </source>
</evidence>
<feature type="domain" description="Carrier" evidence="4">
    <location>
        <begin position="2084"/>
        <end position="2159"/>
    </location>
</feature>
<dbReference type="Pfam" id="PF13193">
    <property type="entry name" value="AMP-binding_C"/>
    <property type="match status" value="2"/>
</dbReference>
<comment type="cofactor">
    <cofactor evidence="1">
        <name>pantetheine 4'-phosphate</name>
        <dbReference type="ChEBI" id="CHEBI:47942"/>
    </cofactor>
</comment>
<organism evidence="5 6">
    <name type="scientific">Kordia periserrulae</name>
    <dbReference type="NCBI Taxonomy" id="701523"/>
    <lineage>
        <taxon>Bacteria</taxon>
        <taxon>Pseudomonadati</taxon>
        <taxon>Bacteroidota</taxon>
        <taxon>Flavobacteriia</taxon>
        <taxon>Flavobacteriales</taxon>
        <taxon>Flavobacteriaceae</taxon>
        <taxon>Kordia</taxon>
    </lineage>
</organism>
<dbReference type="FunFam" id="3.30.300.30:FF:000015">
    <property type="entry name" value="Nonribosomal peptide synthase SidD"/>
    <property type="match status" value="1"/>
</dbReference>
<dbReference type="InterPro" id="IPR010071">
    <property type="entry name" value="AA_adenyl_dom"/>
</dbReference>
<dbReference type="PANTHER" id="PTHR45527:SF1">
    <property type="entry name" value="FATTY ACID SYNTHASE"/>
    <property type="match status" value="1"/>
</dbReference>
<dbReference type="InterPro" id="IPR000873">
    <property type="entry name" value="AMP-dep_synth/lig_dom"/>
</dbReference>
<dbReference type="GO" id="GO:0003824">
    <property type="term" value="F:catalytic activity"/>
    <property type="evidence" value="ECO:0007669"/>
    <property type="project" value="InterPro"/>
</dbReference>
<evidence type="ECO:0000313" key="6">
    <source>
        <dbReference type="Proteomes" id="UP000244090"/>
    </source>
</evidence>
<dbReference type="SMART" id="SM00823">
    <property type="entry name" value="PKS_PP"/>
    <property type="match status" value="2"/>
</dbReference>
<reference evidence="5 6" key="1">
    <citation type="submission" date="2018-04" db="EMBL/GenBank/DDBJ databases">
        <title>Genomic Encyclopedia of Archaeal and Bacterial Type Strains, Phase II (KMG-II): from individual species to whole genera.</title>
        <authorList>
            <person name="Goeker M."/>
        </authorList>
    </citation>
    <scope>NUCLEOTIDE SEQUENCE [LARGE SCALE GENOMIC DNA]</scope>
    <source>
        <strain evidence="5 6">DSM 25731</strain>
    </source>
</reference>
<dbReference type="PROSITE" id="PS50075">
    <property type="entry name" value="CARRIER"/>
    <property type="match status" value="2"/>
</dbReference>
<dbReference type="Gene3D" id="3.30.559.10">
    <property type="entry name" value="Chloramphenicol acetyltransferase-like domain"/>
    <property type="match status" value="2"/>
</dbReference>
<feature type="domain" description="Carrier" evidence="4">
    <location>
        <begin position="1030"/>
        <end position="1105"/>
    </location>
</feature>
<dbReference type="PROSITE" id="PS00455">
    <property type="entry name" value="AMP_BINDING"/>
    <property type="match status" value="2"/>
</dbReference>
<dbReference type="PANTHER" id="PTHR45527">
    <property type="entry name" value="NONRIBOSOMAL PEPTIDE SYNTHETASE"/>
    <property type="match status" value="1"/>
</dbReference>
<dbReference type="CDD" id="cd05930">
    <property type="entry name" value="A_NRPS"/>
    <property type="match status" value="2"/>
</dbReference>
<dbReference type="InterPro" id="IPR045851">
    <property type="entry name" value="AMP-bd_C_sf"/>
</dbReference>
<proteinExistence type="predicted"/>
<dbReference type="SUPFAM" id="SSF56801">
    <property type="entry name" value="Acetyl-CoA synthetase-like"/>
    <property type="match status" value="2"/>
</dbReference>
<dbReference type="Pfam" id="PF00668">
    <property type="entry name" value="Condensation"/>
    <property type="match status" value="2"/>
</dbReference>